<accession>A0ABT4L188</accession>
<evidence type="ECO:0000313" key="2">
    <source>
        <dbReference type="Proteomes" id="UP001144341"/>
    </source>
</evidence>
<name>A0ABT4L188_9SPHI</name>
<reference evidence="1" key="1">
    <citation type="submission" date="2022-12" db="EMBL/GenBank/DDBJ databases">
        <title>Genome sequence of SJ11.</title>
        <authorList>
            <person name="Woo H."/>
        </authorList>
    </citation>
    <scope>NUCLEOTIDE SEQUENCE</scope>
    <source>
        <strain evidence="1">SJ11</strain>
    </source>
</reference>
<dbReference type="Proteomes" id="UP001144341">
    <property type="component" value="Unassembled WGS sequence"/>
</dbReference>
<evidence type="ECO:0000313" key="1">
    <source>
        <dbReference type="EMBL" id="MCZ4224940.1"/>
    </source>
</evidence>
<organism evidence="1 2">
    <name type="scientific">Pedobacter rhodius</name>
    <dbReference type="NCBI Taxonomy" id="3004098"/>
    <lineage>
        <taxon>Bacteria</taxon>
        <taxon>Pseudomonadati</taxon>
        <taxon>Bacteroidota</taxon>
        <taxon>Sphingobacteriia</taxon>
        <taxon>Sphingobacteriales</taxon>
        <taxon>Sphingobacteriaceae</taxon>
        <taxon>Pedobacter</taxon>
    </lineage>
</organism>
<comment type="caution">
    <text evidence="1">The sequence shown here is derived from an EMBL/GenBank/DDBJ whole genome shotgun (WGS) entry which is preliminary data.</text>
</comment>
<gene>
    <name evidence="1" type="ORF">O0931_16625</name>
</gene>
<dbReference type="RefSeq" id="WP_269416601.1">
    <property type="nucleotide sequence ID" value="NZ_JAPWGL010000004.1"/>
</dbReference>
<sequence>MSINKRIKQVIEVKSGGSQKAFAALIEATPQYVARLIAEGGSVGLEPIIKILKLYPDVDARWLILGEGVMISQGQFNEVKYFLHQNIQEMLKIEQFLPYMTDDELKQYKDAATTFNAYKYDSKQLDRWTKLSESHGK</sequence>
<keyword evidence="2" id="KW-1185">Reference proteome</keyword>
<evidence type="ECO:0008006" key="3">
    <source>
        <dbReference type="Google" id="ProtNLM"/>
    </source>
</evidence>
<dbReference type="EMBL" id="JAPWGL010000004">
    <property type="protein sequence ID" value="MCZ4224940.1"/>
    <property type="molecule type" value="Genomic_DNA"/>
</dbReference>
<protein>
    <recommendedName>
        <fullName evidence="3">HTH cro/C1-type domain-containing protein</fullName>
    </recommendedName>
</protein>
<proteinExistence type="predicted"/>